<organism evidence="3 4">
    <name type="scientific">Halomonas halmophila</name>
    <dbReference type="NCBI Taxonomy" id="252"/>
    <lineage>
        <taxon>Bacteria</taxon>
        <taxon>Pseudomonadati</taxon>
        <taxon>Pseudomonadota</taxon>
        <taxon>Gammaproteobacteria</taxon>
        <taxon>Oceanospirillales</taxon>
        <taxon>Halomonadaceae</taxon>
        <taxon>Halomonas</taxon>
    </lineage>
</organism>
<dbReference type="EMBL" id="BJOC01000004">
    <property type="protein sequence ID" value="GED21261.1"/>
    <property type="molecule type" value="Genomic_DNA"/>
</dbReference>
<keyword evidence="2" id="KW-0472">Membrane</keyword>
<evidence type="ECO:0000256" key="1">
    <source>
        <dbReference type="SAM" id="MobiDB-lite"/>
    </source>
</evidence>
<evidence type="ECO:0000313" key="3">
    <source>
        <dbReference type="EMBL" id="GED21261.1"/>
    </source>
</evidence>
<evidence type="ECO:0000256" key="2">
    <source>
        <dbReference type="SAM" id="Phobius"/>
    </source>
</evidence>
<keyword evidence="2" id="KW-0812">Transmembrane</keyword>
<evidence type="ECO:0000313" key="4">
    <source>
        <dbReference type="Proteomes" id="UP000319812"/>
    </source>
</evidence>
<accession>A0A4Y4F2C9</accession>
<keyword evidence="4" id="KW-1185">Reference proteome</keyword>
<comment type="caution">
    <text evidence="3">The sequence shown here is derived from an EMBL/GenBank/DDBJ whole genome shotgun (WGS) entry which is preliminary data.</text>
</comment>
<gene>
    <name evidence="3" type="ORF">HHA01_02380</name>
</gene>
<proteinExistence type="predicted"/>
<dbReference type="OrthoDB" id="8601734at2"/>
<feature type="compositionally biased region" description="Basic and acidic residues" evidence="1">
    <location>
        <begin position="143"/>
        <end position="164"/>
    </location>
</feature>
<protein>
    <submittedName>
        <fullName evidence="3">Uncharacterized protein</fullName>
    </submittedName>
</protein>
<keyword evidence="2" id="KW-1133">Transmembrane helix</keyword>
<sequence length="177" mass="19929">MIWHLIAAVFAGLGAAGIGLLLRSLSGKRLPRWIIPVCAGLGMLGYQIQHEYGWYEHTRQQLPESVRVISTSQDAALWRPWTYLLPMTTSFTVVDQDDLGLSQADGQTLAQFRLYRFTSGPGQSVVHQAYLLNCDKRELVPLGKQDQRPQIDERRRLGAEDPLYRHVCRGESGSPQP</sequence>
<dbReference type="Proteomes" id="UP000319812">
    <property type="component" value="Unassembled WGS sequence"/>
</dbReference>
<dbReference type="RefSeq" id="WP_141317283.1">
    <property type="nucleotide sequence ID" value="NZ_BJOC01000004.1"/>
</dbReference>
<feature type="region of interest" description="Disordered" evidence="1">
    <location>
        <begin position="143"/>
        <end position="177"/>
    </location>
</feature>
<feature type="transmembrane region" description="Helical" evidence="2">
    <location>
        <begin position="6"/>
        <end position="25"/>
    </location>
</feature>
<reference evidence="3 4" key="1">
    <citation type="submission" date="2019-06" db="EMBL/GenBank/DDBJ databases">
        <title>Whole genome shotgun sequence of Halomonas halmophila NBRC 15537.</title>
        <authorList>
            <person name="Hosoyama A."/>
            <person name="Uohara A."/>
            <person name="Ohji S."/>
            <person name="Ichikawa N."/>
        </authorList>
    </citation>
    <scope>NUCLEOTIDE SEQUENCE [LARGE SCALE GENOMIC DNA]</scope>
    <source>
        <strain evidence="3 4">NBRC 15537</strain>
    </source>
</reference>
<dbReference type="AlphaFoldDB" id="A0A4Y4F2C9"/>
<name>A0A4Y4F2C9_9GAMM</name>